<dbReference type="Proteomes" id="UP000645828">
    <property type="component" value="Unassembled WGS sequence"/>
</dbReference>
<name>A0A811XWS7_NYCPR</name>
<accession>A0A811XWS7</accession>
<protein>
    <submittedName>
        <fullName evidence="1">(raccoon dog) hypothetical protein</fullName>
    </submittedName>
</protein>
<sequence length="118" mass="13984">MKWAKDMKRNLTEEDIDMPESKVEPVDVAELLQSHDKTLRNEELLLIDGQRKWFLDIESTPNEDAVKTIEMTIRDSKYHINLANKAAARFERLTPILKEVLLWVNVIKQHHMLQRKHL</sequence>
<gene>
    <name evidence="1" type="ORF">NYPRO_LOCUS2623</name>
</gene>
<organism evidence="1 2">
    <name type="scientific">Nyctereutes procyonoides</name>
    <name type="common">Raccoon dog</name>
    <name type="synonym">Canis procyonoides</name>
    <dbReference type="NCBI Taxonomy" id="34880"/>
    <lineage>
        <taxon>Eukaryota</taxon>
        <taxon>Metazoa</taxon>
        <taxon>Chordata</taxon>
        <taxon>Craniata</taxon>
        <taxon>Vertebrata</taxon>
        <taxon>Euteleostomi</taxon>
        <taxon>Mammalia</taxon>
        <taxon>Eutheria</taxon>
        <taxon>Laurasiatheria</taxon>
        <taxon>Carnivora</taxon>
        <taxon>Caniformia</taxon>
        <taxon>Canidae</taxon>
        <taxon>Nyctereutes</taxon>
    </lineage>
</organism>
<dbReference type="EMBL" id="CAJHUB010000654">
    <property type="protein sequence ID" value="CAD7669829.1"/>
    <property type="molecule type" value="Genomic_DNA"/>
</dbReference>
<keyword evidence="2" id="KW-1185">Reference proteome</keyword>
<comment type="caution">
    <text evidence="1">The sequence shown here is derived from an EMBL/GenBank/DDBJ whole genome shotgun (WGS) entry which is preliminary data.</text>
</comment>
<dbReference type="AlphaFoldDB" id="A0A811XWS7"/>
<evidence type="ECO:0000313" key="2">
    <source>
        <dbReference type="Proteomes" id="UP000645828"/>
    </source>
</evidence>
<reference evidence="1" key="1">
    <citation type="submission" date="2020-12" db="EMBL/GenBank/DDBJ databases">
        <authorList>
            <consortium name="Molecular Ecology Group"/>
        </authorList>
    </citation>
    <scope>NUCLEOTIDE SEQUENCE</scope>
    <source>
        <strain evidence="1">TBG_1078</strain>
    </source>
</reference>
<evidence type="ECO:0000313" key="1">
    <source>
        <dbReference type="EMBL" id="CAD7669829.1"/>
    </source>
</evidence>
<proteinExistence type="predicted"/>